<dbReference type="Pfam" id="PF09722">
    <property type="entry name" value="Xre_MbcA_ParS_C"/>
    <property type="match status" value="1"/>
</dbReference>
<proteinExistence type="predicted"/>
<sequence length="129" mass="14249">MENAVRERPTPDVQAVALKAFGRIAEAWSLTGREAAALADMSESTWKRAKKPGFGGELTHDQMLRLSALVGLYKSLELYFDPPIARQWVKLPNRGPEFDGQRPVDAMIEGGLPKILRVRTYVDAVRGGA</sequence>
<evidence type="ECO:0000259" key="1">
    <source>
        <dbReference type="Pfam" id="PF09722"/>
    </source>
</evidence>
<feature type="domain" description="Antitoxin Xre-like helix-turn-helix" evidence="2">
    <location>
        <begin position="9"/>
        <end position="71"/>
    </location>
</feature>
<dbReference type="EMBL" id="CP058214">
    <property type="protein sequence ID" value="QPC45050.1"/>
    <property type="molecule type" value="Genomic_DNA"/>
</dbReference>
<dbReference type="Pfam" id="PF20432">
    <property type="entry name" value="Xre-like-HTH"/>
    <property type="match status" value="1"/>
</dbReference>
<keyword evidence="4" id="KW-1185">Reference proteome</keyword>
<feature type="domain" description="Antitoxin Xre/MbcA/ParS-like toxin-binding" evidence="1">
    <location>
        <begin position="80"/>
        <end position="128"/>
    </location>
</feature>
<dbReference type="GO" id="GO:0003677">
    <property type="term" value="F:DNA binding"/>
    <property type="evidence" value="ECO:0007669"/>
    <property type="project" value="InterPro"/>
</dbReference>
<reference evidence="3 4" key="1">
    <citation type="submission" date="2020-06" db="EMBL/GenBank/DDBJ databases">
        <title>Genome sequence of 2 isolates from Red Sea Mangroves.</title>
        <authorList>
            <person name="Sefrji F."/>
            <person name="Michoud G."/>
            <person name="Merlino G."/>
            <person name="Daffonchio D."/>
        </authorList>
    </citation>
    <scope>NUCLEOTIDE SEQUENCE [LARGE SCALE GENOMIC DNA]</scope>
    <source>
        <strain evidence="3 4">R1DC25</strain>
    </source>
</reference>
<evidence type="ECO:0000259" key="2">
    <source>
        <dbReference type="Pfam" id="PF20432"/>
    </source>
</evidence>
<name>A0A7S8C7V3_9HYPH</name>
<evidence type="ECO:0000313" key="4">
    <source>
        <dbReference type="Proteomes" id="UP000593594"/>
    </source>
</evidence>
<dbReference type="AlphaFoldDB" id="A0A7S8C7V3"/>
<gene>
    <name evidence="3" type="ORF">HW532_21535</name>
</gene>
<protein>
    <submittedName>
        <fullName evidence="3">DUF2384 domain-containing protein</fullName>
    </submittedName>
</protein>
<evidence type="ECO:0000313" key="3">
    <source>
        <dbReference type="EMBL" id="QPC45050.1"/>
    </source>
</evidence>
<dbReference type="KEGG" id="kmn:HW532_21535"/>
<accession>A0A7S8C7V3</accession>
<dbReference type="InterPro" id="IPR024467">
    <property type="entry name" value="Xre/MbcA/ParS-like_toxin-bd"/>
</dbReference>
<dbReference type="InterPro" id="IPR046847">
    <property type="entry name" value="Xre-like_HTH"/>
</dbReference>
<dbReference type="RefSeq" id="WP_213162423.1">
    <property type="nucleotide sequence ID" value="NZ_CP058214.1"/>
</dbReference>
<organism evidence="3 4">
    <name type="scientific">Kaustia mangrovi</name>
    <dbReference type="NCBI Taxonomy" id="2593653"/>
    <lineage>
        <taxon>Bacteria</taxon>
        <taxon>Pseudomonadati</taxon>
        <taxon>Pseudomonadota</taxon>
        <taxon>Alphaproteobacteria</taxon>
        <taxon>Hyphomicrobiales</taxon>
        <taxon>Parvibaculaceae</taxon>
        <taxon>Kaustia</taxon>
    </lineage>
</organism>
<dbReference type="Proteomes" id="UP000593594">
    <property type="component" value="Chromosome"/>
</dbReference>